<dbReference type="AlphaFoldDB" id="A0AAP2DTC3"/>
<feature type="transmembrane region" description="Helical" evidence="1">
    <location>
        <begin position="39"/>
        <end position="55"/>
    </location>
</feature>
<keyword evidence="1" id="KW-0812">Transmembrane</keyword>
<dbReference type="EMBL" id="JAHESE010000001">
    <property type="protein sequence ID" value="MBT1707048.1"/>
    <property type="molecule type" value="Genomic_DNA"/>
</dbReference>
<evidence type="ECO:0000256" key="1">
    <source>
        <dbReference type="SAM" id="Phobius"/>
    </source>
</evidence>
<dbReference type="Pfam" id="PF13858">
    <property type="entry name" value="DUF4199"/>
    <property type="match status" value="1"/>
</dbReference>
<dbReference type="Proteomes" id="UP001319080">
    <property type="component" value="Unassembled WGS sequence"/>
</dbReference>
<keyword evidence="1" id="KW-0472">Membrane</keyword>
<organism evidence="2 3">
    <name type="scientific">Dawidia cretensis</name>
    <dbReference type="NCBI Taxonomy" id="2782350"/>
    <lineage>
        <taxon>Bacteria</taxon>
        <taxon>Pseudomonadati</taxon>
        <taxon>Bacteroidota</taxon>
        <taxon>Cytophagia</taxon>
        <taxon>Cytophagales</taxon>
        <taxon>Chryseotaleaceae</taxon>
        <taxon>Dawidia</taxon>
    </lineage>
</organism>
<dbReference type="InterPro" id="IPR025250">
    <property type="entry name" value="DUF4199"/>
</dbReference>
<gene>
    <name evidence="2" type="ORF">KK062_02380</name>
</gene>
<dbReference type="RefSeq" id="WP_254082625.1">
    <property type="nucleotide sequence ID" value="NZ_JAHESE010000001.1"/>
</dbReference>
<proteinExistence type="predicted"/>
<name>A0AAP2DTC3_9BACT</name>
<comment type="caution">
    <text evidence="2">The sequence shown here is derived from an EMBL/GenBank/DDBJ whole genome shotgun (WGS) entry which is preliminary data.</text>
</comment>
<protein>
    <submittedName>
        <fullName evidence="2">DUF4199 family protein</fullName>
    </submittedName>
</protein>
<evidence type="ECO:0000313" key="3">
    <source>
        <dbReference type="Proteomes" id="UP001319080"/>
    </source>
</evidence>
<feature type="transmembrane region" description="Helical" evidence="1">
    <location>
        <begin position="76"/>
        <end position="96"/>
    </location>
</feature>
<keyword evidence="1" id="KW-1133">Transmembrane helix</keyword>
<sequence length="177" mass="19597">MKRNVVIFGSILGAILLVNLVYMCNMCYNNPEFESNDTLGYAALIVVFSLVFFGTRNYRNKELGGIISFGKAFKTGALIALLGATIYVVFWLPYYYLVVPDYLDKYTIHVMKDAERSGATAAELADKVTEMNTFKEMYKNPLFVVLITYAEVLPIGLIVALVSALVLKKKPGAVVPG</sequence>
<accession>A0AAP2DTC3</accession>
<reference evidence="2 3" key="1">
    <citation type="submission" date="2021-05" db="EMBL/GenBank/DDBJ databases">
        <title>A Polyphasic approach of four new species of the genus Ohtaekwangia: Ohtaekwangia histidinii sp. nov., Ohtaekwangia cretensis sp. nov., Ohtaekwangia indiensis sp. nov., Ohtaekwangia reichenbachii sp. nov. from diverse environment.</title>
        <authorList>
            <person name="Octaviana S."/>
        </authorList>
    </citation>
    <scope>NUCLEOTIDE SEQUENCE [LARGE SCALE GENOMIC DNA]</scope>
    <source>
        <strain evidence="2 3">PWU5</strain>
    </source>
</reference>
<feature type="transmembrane region" description="Helical" evidence="1">
    <location>
        <begin position="142"/>
        <end position="167"/>
    </location>
</feature>
<evidence type="ECO:0000313" key="2">
    <source>
        <dbReference type="EMBL" id="MBT1707048.1"/>
    </source>
</evidence>
<keyword evidence="3" id="KW-1185">Reference proteome</keyword>